<gene>
    <name evidence="2" type="ORF">HK100_009568</name>
</gene>
<accession>A0AAD5X9N7</accession>
<keyword evidence="1" id="KW-0732">Signal</keyword>
<evidence type="ECO:0000256" key="1">
    <source>
        <dbReference type="SAM" id="SignalP"/>
    </source>
</evidence>
<reference evidence="2" key="1">
    <citation type="submission" date="2020-05" db="EMBL/GenBank/DDBJ databases">
        <title>Phylogenomic resolution of chytrid fungi.</title>
        <authorList>
            <person name="Stajich J.E."/>
            <person name="Amses K."/>
            <person name="Simmons R."/>
            <person name="Seto K."/>
            <person name="Myers J."/>
            <person name="Bonds A."/>
            <person name="Quandt C.A."/>
            <person name="Barry K."/>
            <person name="Liu P."/>
            <person name="Grigoriev I."/>
            <person name="Longcore J.E."/>
            <person name="James T.Y."/>
        </authorList>
    </citation>
    <scope>NUCLEOTIDE SEQUENCE</scope>
    <source>
        <strain evidence="2">JEL0513</strain>
    </source>
</reference>
<feature type="chain" id="PRO_5042226715" evidence="1">
    <location>
        <begin position="19"/>
        <end position="227"/>
    </location>
</feature>
<feature type="signal peptide" evidence="1">
    <location>
        <begin position="1"/>
        <end position="18"/>
    </location>
</feature>
<comment type="caution">
    <text evidence="2">The sequence shown here is derived from an EMBL/GenBank/DDBJ whole genome shotgun (WGS) entry which is preliminary data.</text>
</comment>
<keyword evidence="3" id="KW-1185">Reference proteome</keyword>
<proteinExistence type="predicted"/>
<evidence type="ECO:0000313" key="3">
    <source>
        <dbReference type="Proteomes" id="UP001211907"/>
    </source>
</evidence>
<dbReference type="Proteomes" id="UP001211907">
    <property type="component" value="Unassembled WGS sequence"/>
</dbReference>
<protein>
    <submittedName>
        <fullName evidence="2">Uncharacterized protein</fullName>
    </submittedName>
</protein>
<dbReference type="AlphaFoldDB" id="A0AAD5X9N7"/>
<dbReference type="EMBL" id="JADGJH010004953">
    <property type="protein sequence ID" value="KAJ3082882.1"/>
    <property type="molecule type" value="Genomic_DNA"/>
</dbReference>
<name>A0AAD5X9N7_9FUNG</name>
<organism evidence="2 3">
    <name type="scientific">Physocladia obscura</name>
    <dbReference type="NCBI Taxonomy" id="109957"/>
    <lineage>
        <taxon>Eukaryota</taxon>
        <taxon>Fungi</taxon>
        <taxon>Fungi incertae sedis</taxon>
        <taxon>Chytridiomycota</taxon>
        <taxon>Chytridiomycota incertae sedis</taxon>
        <taxon>Chytridiomycetes</taxon>
        <taxon>Chytridiales</taxon>
        <taxon>Chytriomycetaceae</taxon>
        <taxon>Physocladia</taxon>
    </lineage>
</organism>
<sequence>MLVLSLLLMTAAAIFIQANTTTAVSATSAVVSPWDVPAVYPLVGQGAVFGIDESNAISWINNETDATAAQITKVELVLGTGSANAVTEMYNIGQVPFPSTTCFDWIPTANLTNPQYTIVFKGTNDNGVLLSVNYVTWFQLATTGVTATYCSNSTSSVVTTAATASSSPSYLSQTATVNSSSVLSVAAVTAANAVGGSLKSDAGVSLIGFYCCWRSVAIGSAFLILMS</sequence>
<evidence type="ECO:0000313" key="2">
    <source>
        <dbReference type="EMBL" id="KAJ3082882.1"/>
    </source>
</evidence>